<dbReference type="EMBL" id="AOIP01000054">
    <property type="protein sequence ID" value="ELY99972.1"/>
    <property type="molecule type" value="Genomic_DNA"/>
</dbReference>
<comment type="caution">
    <text evidence="1">The sequence shown here is derived from an EMBL/GenBank/DDBJ whole genome shotgun (WGS) entry which is preliminary data.</text>
</comment>
<dbReference type="AlphaFoldDB" id="M0APW3"/>
<name>M0APW3_9EURY</name>
<sequence>MGEVLVRAFGYTVAARYLDNSEEMDGNSIRILKLASWLMSLLKFSKMSIR</sequence>
<protein>
    <submittedName>
        <fullName evidence="1">Site-specific recombinase</fullName>
    </submittedName>
</protein>
<gene>
    <name evidence="1" type="ORF">C480_19504</name>
</gene>
<dbReference type="Proteomes" id="UP000011591">
    <property type="component" value="Unassembled WGS sequence"/>
</dbReference>
<evidence type="ECO:0000313" key="1">
    <source>
        <dbReference type="EMBL" id="ELY99972.1"/>
    </source>
</evidence>
<organism evidence="1 2">
    <name type="scientific">Natrialba aegyptia DSM 13077</name>
    <dbReference type="NCBI Taxonomy" id="1227491"/>
    <lineage>
        <taxon>Archaea</taxon>
        <taxon>Methanobacteriati</taxon>
        <taxon>Methanobacteriota</taxon>
        <taxon>Stenosarchaea group</taxon>
        <taxon>Halobacteria</taxon>
        <taxon>Halobacteriales</taxon>
        <taxon>Natrialbaceae</taxon>
        <taxon>Natrialba</taxon>
    </lineage>
</organism>
<keyword evidence="2" id="KW-1185">Reference proteome</keyword>
<accession>M0APW3</accession>
<reference evidence="1 2" key="1">
    <citation type="journal article" date="2014" name="PLoS Genet.">
        <title>Phylogenetically driven sequencing of extremely halophilic archaea reveals strategies for static and dynamic osmo-response.</title>
        <authorList>
            <person name="Becker E.A."/>
            <person name="Seitzer P.M."/>
            <person name="Tritt A."/>
            <person name="Larsen D."/>
            <person name="Krusor M."/>
            <person name="Yao A.I."/>
            <person name="Wu D."/>
            <person name="Madern D."/>
            <person name="Eisen J.A."/>
            <person name="Darling A.E."/>
            <person name="Facciotti M.T."/>
        </authorList>
    </citation>
    <scope>NUCLEOTIDE SEQUENCE [LARGE SCALE GENOMIC DNA]</scope>
    <source>
        <strain evidence="1 2">DSM 13077</strain>
    </source>
</reference>
<evidence type="ECO:0000313" key="2">
    <source>
        <dbReference type="Proteomes" id="UP000011591"/>
    </source>
</evidence>
<proteinExistence type="predicted"/>